<feature type="compositionally biased region" description="Low complexity" evidence="2">
    <location>
        <begin position="142"/>
        <end position="157"/>
    </location>
</feature>
<protein>
    <submittedName>
        <fullName evidence="3">Uncharacterized protein</fullName>
    </submittedName>
</protein>
<gene>
    <name evidence="3" type="ORF">SMN809_LOCUS78931</name>
</gene>
<feature type="non-terminal residue" evidence="3">
    <location>
        <position position="1"/>
    </location>
</feature>
<reference evidence="3" key="1">
    <citation type="submission" date="2021-02" db="EMBL/GenBank/DDBJ databases">
        <authorList>
            <person name="Nowell W R."/>
        </authorList>
    </citation>
    <scope>NUCLEOTIDE SEQUENCE</scope>
</reference>
<keyword evidence="1" id="KW-0175">Coiled coil</keyword>
<dbReference type="EMBL" id="CAJOBI010341149">
    <property type="protein sequence ID" value="CAF5213059.1"/>
    <property type="molecule type" value="Genomic_DNA"/>
</dbReference>
<name>A0A8S3J925_9BILA</name>
<comment type="caution">
    <text evidence="3">The sequence shown here is derived from an EMBL/GenBank/DDBJ whole genome shotgun (WGS) entry which is preliminary data.</text>
</comment>
<feature type="compositionally biased region" description="Polar residues" evidence="2">
    <location>
        <begin position="71"/>
        <end position="83"/>
    </location>
</feature>
<evidence type="ECO:0000256" key="2">
    <source>
        <dbReference type="SAM" id="MobiDB-lite"/>
    </source>
</evidence>
<feature type="non-terminal residue" evidence="3">
    <location>
        <position position="211"/>
    </location>
</feature>
<sequence length="211" mass="23185">SSDVKDRSVLKVVQLNNINNSKYNNNNTKAQVTFKQPESDDMSIYVPFTSRPTLASEITYQRLSRLGRMPSATSIPSASSRNGSMEDKSISSAPTNPQIASNTSSSRSLSEPRRRLATKEIAYNANDQTSPTNVNLTTPKATTSSPRSGSTTPTTTRTGDDDARSKMTWMEKQLESLTELVKELTRERASNEQQSPMTPPIARMGIHKGIV</sequence>
<accession>A0A8S3J925</accession>
<proteinExistence type="predicted"/>
<evidence type="ECO:0000313" key="4">
    <source>
        <dbReference type="Proteomes" id="UP000676336"/>
    </source>
</evidence>
<dbReference type="Proteomes" id="UP000676336">
    <property type="component" value="Unassembled WGS sequence"/>
</dbReference>
<dbReference type="AlphaFoldDB" id="A0A8S3J925"/>
<feature type="coiled-coil region" evidence="1">
    <location>
        <begin position="167"/>
        <end position="194"/>
    </location>
</feature>
<organism evidence="3 4">
    <name type="scientific">Rotaria magnacalcarata</name>
    <dbReference type="NCBI Taxonomy" id="392030"/>
    <lineage>
        <taxon>Eukaryota</taxon>
        <taxon>Metazoa</taxon>
        <taxon>Spiralia</taxon>
        <taxon>Gnathifera</taxon>
        <taxon>Rotifera</taxon>
        <taxon>Eurotatoria</taxon>
        <taxon>Bdelloidea</taxon>
        <taxon>Philodinida</taxon>
        <taxon>Philodinidae</taxon>
        <taxon>Rotaria</taxon>
    </lineage>
</organism>
<evidence type="ECO:0000256" key="1">
    <source>
        <dbReference type="SAM" id="Coils"/>
    </source>
</evidence>
<feature type="region of interest" description="Disordered" evidence="2">
    <location>
        <begin position="69"/>
        <end position="165"/>
    </location>
</feature>
<feature type="compositionally biased region" description="Polar residues" evidence="2">
    <location>
        <begin position="125"/>
        <end position="141"/>
    </location>
</feature>
<evidence type="ECO:0000313" key="3">
    <source>
        <dbReference type="EMBL" id="CAF5213059.1"/>
    </source>
</evidence>
<feature type="compositionally biased region" description="Polar residues" evidence="2">
    <location>
        <begin position="90"/>
        <end position="100"/>
    </location>
</feature>